<organism evidence="1 2">
    <name type="scientific">Hymenobacter rigui</name>
    <dbReference type="NCBI Taxonomy" id="334424"/>
    <lineage>
        <taxon>Bacteria</taxon>
        <taxon>Pseudomonadati</taxon>
        <taxon>Bacteroidota</taxon>
        <taxon>Cytophagia</taxon>
        <taxon>Cytophagales</taxon>
        <taxon>Hymenobacteraceae</taxon>
        <taxon>Hymenobacter</taxon>
    </lineage>
</organism>
<dbReference type="OrthoDB" id="6710009at2"/>
<proteinExistence type="predicted"/>
<sequence>MQAFIRREVVLPDLPSASGVEIVGETAYIIGDDAPFLYQLNAATLIAGARTTLFETAHFSTGRIPKDLKQDLECLTSLTVPGGETGLLVLGSGATAAREQGFWVPLQPAGAAGTVYPLSLSGLYAALRQLLPAGILLNLEAAAATSTELLLFQRTVGASSGNLLFRLPLAATWAYLRHHTAQLPAITRQLFELPMVEGKPAGFSGAAWQDGRLLVTASVEDTVDAVLDGVVLGSFVGELALLPAGQQAVLPVSLALLQWPDGRPYRGKVEGVAVYRQLAPGRLELLLVTDDDAGGSTAVVVELVR</sequence>
<accession>A0A3R9V571</accession>
<evidence type="ECO:0000313" key="2">
    <source>
        <dbReference type="Proteomes" id="UP000273500"/>
    </source>
</evidence>
<name>A0A3R9V571_9BACT</name>
<dbReference type="RefSeq" id="WP_125422578.1">
    <property type="nucleotide sequence ID" value="NZ_RWIT01000011.1"/>
</dbReference>
<protein>
    <submittedName>
        <fullName evidence="1">Uncharacterized protein</fullName>
    </submittedName>
</protein>
<dbReference type="Proteomes" id="UP000273500">
    <property type="component" value="Unassembled WGS sequence"/>
</dbReference>
<reference evidence="1 2" key="1">
    <citation type="submission" date="2018-12" db="EMBL/GenBank/DDBJ databases">
        <authorList>
            <person name="Feng G."/>
            <person name="Zhu H."/>
        </authorList>
    </citation>
    <scope>NUCLEOTIDE SEQUENCE [LARGE SCALE GENOMIC DNA]</scope>
    <source>
        <strain evidence="1 2">KCTC 12533</strain>
    </source>
</reference>
<comment type="caution">
    <text evidence="1">The sequence shown here is derived from an EMBL/GenBank/DDBJ whole genome shotgun (WGS) entry which is preliminary data.</text>
</comment>
<dbReference type="EMBL" id="RWIT01000011">
    <property type="protein sequence ID" value="RSK46972.1"/>
    <property type="molecule type" value="Genomic_DNA"/>
</dbReference>
<gene>
    <name evidence="1" type="ORF">EI291_16750</name>
</gene>
<dbReference type="InterPro" id="IPR053851">
    <property type="entry name" value="DUF6929"/>
</dbReference>
<dbReference type="Pfam" id="PF22000">
    <property type="entry name" value="DUF6929"/>
    <property type="match status" value="1"/>
</dbReference>
<keyword evidence="2" id="KW-1185">Reference proteome</keyword>
<dbReference type="AlphaFoldDB" id="A0A3R9V571"/>
<evidence type="ECO:0000313" key="1">
    <source>
        <dbReference type="EMBL" id="RSK46972.1"/>
    </source>
</evidence>